<keyword evidence="1" id="KW-0472">Membrane</keyword>
<dbReference type="EMBL" id="KQ426740">
    <property type="protein sequence ID" value="KOF67881.1"/>
    <property type="molecule type" value="Genomic_DNA"/>
</dbReference>
<accession>A0A0L8FT55</accession>
<evidence type="ECO:0000256" key="1">
    <source>
        <dbReference type="SAM" id="Phobius"/>
    </source>
</evidence>
<keyword evidence="1" id="KW-1133">Transmembrane helix</keyword>
<feature type="transmembrane region" description="Helical" evidence="1">
    <location>
        <begin position="36"/>
        <end position="61"/>
    </location>
</feature>
<sequence>MISFLVESNIKVNFFVTNLTLHLRSPFTTTPIIKVAVVYVVFYYTLNCIIVFEQFAIVNVYSLEPNRMHKHHV</sequence>
<reference evidence="2" key="1">
    <citation type="submission" date="2015-07" db="EMBL/GenBank/DDBJ databases">
        <title>MeaNS - Measles Nucleotide Surveillance Program.</title>
        <authorList>
            <person name="Tran T."/>
            <person name="Druce J."/>
        </authorList>
    </citation>
    <scope>NUCLEOTIDE SEQUENCE</scope>
    <source>
        <strain evidence="2">UCB-OBI-ISO-001</strain>
        <tissue evidence="2">Gonad</tissue>
    </source>
</reference>
<name>A0A0L8FT55_OCTBM</name>
<proteinExistence type="predicted"/>
<dbReference type="AlphaFoldDB" id="A0A0L8FT55"/>
<protein>
    <recommendedName>
        <fullName evidence="3">G-protein coupled receptors family 1 profile domain-containing protein</fullName>
    </recommendedName>
</protein>
<gene>
    <name evidence="2" type="ORF">OCBIM_22008707mg</name>
</gene>
<evidence type="ECO:0000313" key="2">
    <source>
        <dbReference type="EMBL" id="KOF67881.1"/>
    </source>
</evidence>
<keyword evidence="1" id="KW-0812">Transmembrane</keyword>
<evidence type="ECO:0008006" key="3">
    <source>
        <dbReference type="Google" id="ProtNLM"/>
    </source>
</evidence>
<organism evidence="2">
    <name type="scientific">Octopus bimaculoides</name>
    <name type="common">California two-spotted octopus</name>
    <dbReference type="NCBI Taxonomy" id="37653"/>
    <lineage>
        <taxon>Eukaryota</taxon>
        <taxon>Metazoa</taxon>
        <taxon>Spiralia</taxon>
        <taxon>Lophotrochozoa</taxon>
        <taxon>Mollusca</taxon>
        <taxon>Cephalopoda</taxon>
        <taxon>Coleoidea</taxon>
        <taxon>Octopodiformes</taxon>
        <taxon>Octopoda</taxon>
        <taxon>Incirrata</taxon>
        <taxon>Octopodidae</taxon>
        <taxon>Octopus</taxon>
    </lineage>
</organism>